<dbReference type="PANTHER" id="PTHR35174">
    <property type="entry name" value="BLL7171 PROTEIN-RELATED"/>
    <property type="match status" value="1"/>
</dbReference>
<evidence type="ECO:0000313" key="4">
    <source>
        <dbReference type="Proteomes" id="UP001365542"/>
    </source>
</evidence>
<comment type="caution">
    <text evidence="3">The sequence shown here is derived from an EMBL/GenBank/DDBJ whole genome shotgun (WGS) entry which is preliminary data.</text>
</comment>
<feature type="domain" description="YCII-related" evidence="2">
    <location>
        <begin position="3"/>
        <end position="113"/>
    </location>
</feature>
<dbReference type="InterPro" id="IPR011008">
    <property type="entry name" value="Dimeric_a/b-barrel"/>
</dbReference>
<evidence type="ECO:0000259" key="2">
    <source>
        <dbReference type="Pfam" id="PF03795"/>
    </source>
</evidence>
<keyword evidence="4" id="KW-1185">Reference proteome</keyword>
<name>A0AAV9WYR5_9PEZI</name>
<evidence type="ECO:0000256" key="1">
    <source>
        <dbReference type="SAM" id="MobiDB-lite"/>
    </source>
</evidence>
<accession>A0AAV9WYR5</accession>
<dbReference type="SUPFAM" id="SSF54909">
    <property type="entry name" value="Dimeric alpha+beta barrel"/>
    <property type="match status" value="1"/>
</dbReference>
<reference evidence="3 4" key="1">
    <citation type="submission" date="2019-10" db="EMBL/GenBank/DDBJ databases">
        <authorList>
            <person name="Palmer J.M."/>
        </authorList>
    </citation>
    <scope>NUCLEOTIDE SEQUENCE [LARGE SCALE GENOMIC DNA]</scope>
    <source>
        <strain evidence="3 4">TWF694</strain>
    </source>
</reference>
<feature type="region of interest" description="Disordered" evidence="1">
    <location>
        <begin position="126"/>
        <end position="149"/>
    </location>
</feature>
<protein>
    <recommendedName>
        <fullName evidence="2">YCII-related domain-containing protein</fullName>
    </recommendedName>
</protein>
<proteinExistence type="predicted"/>
<dbReference type="AlphaFoldDB" id="A0AAV9WYR5"/>
<dbReference type="InterPro" id="IPR005545">
    <property type="entry name" value="YCII"/>
</dbReference>
<dbReference type="Proteomes" id="UP001365542">
    <property type="component" value="Unassembled WGS sequence"/>
</dbReference>
<dbReference type="Gene3D" id="3.30.70.1060">
    <property type="entry name" value="Dimeric alpha+beta barrel"/>
    <property type="match status" value="1"/>
</dbReference>
<sequence>MPRYILLIRSDEETEKGAMPPKEAIENMTQYYKDLTAAGILVYADGMHASNRGHRIIFPGSGSPPEVEKGPFPANELVCGFWILQTKTEEEALGWAKKCPIAAAPRKCVLELRPFVSMEDVGMENFSEDAKKTQEEGRKMQDEKLGFKG</sequence>
<evidence type="ECO:0000313" key="3">
    <source>
        <dbReference type="EMBL" id="KAK6525143.1"/>
    </source>
</evidence>
<dbReference type="PANTHER" id="PTHR35174:SF4">
    <property type="entry name" value="BLL7163 PROTEIN"/>
    <property type="match status" value="1"/>
</dbReference>
<feature type="compositionally biased region" description="Basic and acidic residues" evidence="1">
    <location>
        <begin position="128"/>
        <end position="149"/>
    </location>
</feature>
<dbReference type="Pfam" id="PF03795">
    <property type="entry name" value="YCII"/>
    <property type="match status" value="1"/>
</dbReference>
<gene>
    <name evidence="3" type="ORF">TWF694_005289</name>
</gene>
<organism evidence="3 4">
    <name type="scientific">Orbilia ellipsospora</name>
    <dbReference type="NCBI Taxonomy" id="2528407"/>
    <lineage>
        <taxon>Eukaryota</taxon>
        <taxon>Fungi</taxon>
        <taxon>Dikarya</taxon>
        <taxon>Ascomycota</taxon>
        <taxon>Pezizomycotina</taxon>
        <taxon>Orbiliomycetes</taxon>
        <taxon>Orbiliales</taxon>
        <taxon>Orbiliaceae</taxon>
        <taxon>Orbilia</taxon>
    </lineage>
</organism>
<dbReference type="EMBL" id="JAVHJO010000017">
    <property type="protein sequence ID" value="KAK6525143.1"/>
    <property type="molecule type" value="Genomic_DNA"/>
</dbReference>